<name>A0ABV8JJN8_9FLAO</name>
<proteinExistence type="predicted"/>
<dbReference type="InterPro" id="IPR003594">
    <property type="entry name" value="HATPase_dom"/>
</dbReference>
<evidence type="ECO:0000256" key="6">
    <source>
        <dbReference type="ARBA" id="ARBA00022777"/>
    </source>
</evidence>
<feature type="transmembrane region" description="Helical" evidence="8">
    <location>
        <begin position="46"/>
        <end position="62"/>
    </location>
</feature>
<comment type="caution">
    <text evidence="10">The sequence shown here is derived from an EMBL/GenBank/DDBJ whole genome shotgun (WGS) entry which is preliminary data.</text>
</comment>
<keyword evidence="5" id="KW-0547">Nucleotide-binding</keyword>
<keyword evidence="3" id="KW-0597">Phosphoprotein</keyword>
<keyword evidence="11" id="KW-1185">Reference proteome</keyword>
<feature type="domain" description="Histidine kinase" evidence="9">
    <location>
        <begin position="202"/>
        <end position="398"/>
    </location>
</feature>
<dbReference type="Proteomes" id="UP001595814">
    <property type="component" value="Unassembled WGS sequence"/>
</dbReference>
<evidence type="ECO:0000313" key="11">
    <source>
        <dbReference type="Proteomes" id="UP001595814"/>
    </source>
</evidence>
<keyword evidence="8" id="KW-0812">Transmembrane</keyword>
<feature type="transmembrane region" description="Helical" evidence="8">
    <location>
        <begin position="154"/>
        <end position="172"/>
    </location>
</feature>
<evidence type="ECO:0000256" key="2">
    <source>
        <dbReference type="ARBA" id="ARBA00012438"/>
    </source>
</evidence>
<dbReference type="InterPro" id="IPR011495">
    <property type="entry name" value="Sig_transdc_His_kin_sub2_dim/P"/>
</dbReference>
<dbReference type="Pfam" id="PF07568">
    <property type="entry name" value="HisKA_2"/>
    <property type="match status" value="1"/>
</dbReference>
<reference evidence="11" key="1">
    <citation type="journal article" date="2019" name="Int. J. Syst. Evol. Microbiol.">
        <title>The Global Catalogue of Microorganisms (GCM) 10K type strain sequencing project: providing services to taxonomists for standard genome sequencing and annotation.</title>
        <authorList>
            <consortium name="The Broad Institute Genomics Platform"/>
            <consortium name="The Broad Institute Genome Sequencing Center for Infectious Disease"/>
            <person name="Wu L."/>
            <person name="Ma J."/>
        </authorList>
    </citation>
    <scope>NUCLEOTIDE SEQUENCE [LARGE SCALE GENOMIC DNA]</scope>
    <source>
        <strain evidence="11">CECT 7477</strain>
    </source>
</reference>
<feature type="transmembrane region" description="Helical" evidence="8">
    <location>
        <begin position="21"/>
        <end position="40"/>
    </location>
</feature>
<evidence type="ECO:0000256" key="8">
    <source>
        <dbReference type="SAM" id="Phobius"/>
    </source>
</evidence>
<dbReference type="InterPro" id="IPR036890">
    <property type="entry name" value="HATPase_C_sf"/>
</dbReference>
<dbReference type="PANTHER" id="PTHR41523">
    <property type="entry name" value="TWO-COMPONENT SYSTEM SENSOR PROTEIN"/>
    <property type="match status" value="1"/>
</dbReference>
<evidence type="ECO:0000256" key="4">
    <source>
        <dbReference type="ARBA" id="ARBA00022679"/>
    </source>
</evidence>
<evidence type="ECO:0000256" key="7">
    <source>
        <dbReference type="ARBA" id="ARBA00022840"/>
    </source>
</evidence>
<protein>
    <recommendedName>
        <fullName evidence="2">histidine kinase</fullName>
        <ecNumber evidence="2">2.7.13.3</ecNumber>
    </recommendedName>
</protein>
<dbReference type="InterPro" id="IPR005467">
    <property type="entry name" value="His_kinase_dom"/>
</dbReference>
<dbReference type="EMBL" id="JBHSAW010000001">
    <property type="protein sequence ID" value="MFC4094331.1"/>
    <property type="molecule type" value="Genomic_DNA"/>
</dbReference>
<feature type="transmembrane region" description="Helical" evidence="8">
    <location>
        <begin position="121"/>
        <end position="142"/>
    </location>
</feature>
<comment type="catalytic activity">
    <reaction evidence="1">
        <text>ATP + protein L-histidine = ADP + protein N-phospho-L-histidine.</text>
        <dbReference type="EC" id="2.7.13.3"/>
    </reaction>
</comment>
<organism evidence="10 11">
    <name type="scientific">Euzebyella saccharophila</name>
    <dbReference type="NCBI Taxonomy" id="679664"/>
    <lineage>
        <taxon>Bacteria</taxon>
        <taxon>Pseudomonadati</taxon>
        <taxon>Bacteroidota</taxon>
        <taxon>Flavobacteriia</taxon>
        <taxon>Flavobacteriales</taxon>
        <taxon>Flavobacteriaceae</taxon>
        <taxon>Euzebyella</taxon>
    </lineage>
</organism>
<dbReference type="PROSITE" id="PS50109">
    <property type="entry name" value="HIS_KIN"/>
    <property type="match status" value="1"/>
</dbReference>
<dbReference type="SUPFAM" id="SSF55874">
    <property type="entry name" value="ATPase domain of HSP90 chaperone/DNA topoisomerase II/histidine kinase"/>
    <property type="match status" value="1"/>
</dbReference>
<evidence type="ECO:0000313" key="10">
    <source>
        <dbReference type="EMBL" id="MFC4094331.1"/>
    </source>
</evidence>
<keyword evidence="7" id="KW-0067">ATP-binding</keyword>
<sequence>MPKSLKIDHRQVNQTRLLKKFIYNSSFLSLLFALFCIVALQMRGLIPIIFGTFAICNLLNLWHFKTFGNLTKGAVMAAVFSFVGAATITLLSGGINSPFIFVMVIIVLGGYVSARKFGNIYLISTTLAIVLIYTLSEIGIYKKVNEVPENSKDLFALISILFSVYMLGGVFGKDLLKSYHRMVESKNKIEKRILEKEHLLRTVHHRVKNNLQTVSSLLNLQAKNSGNEQIKNLVLSSQNRVNAMAMIHEMLYLRDNLSKIEFKPYVRELSEYLIQSTHYGNHDVKIKLDIPEVKLSIDTAIPLGLLINEAVTNSLKYGFVQNKNGQIDIQLRKDTAMNSYHLNICDNGIGYSKDVDLRTSKSLGLKLIHTLARQLKGSVKRDSSIKGTCYHIIFKEITNPS</sequence>
<dbReference type="Gene3D" id="3.30.450.20">
    <property type="entry name" value="PAS domain"/>
    <property type="match status" value="1"/>
</dbReference>
<keyword evidence="8" id="KW-1133">Transmembrane helix</keyword>
<dbReference type="EC" id="2.7.13.3" evidence="2"/>
<dbReference type="RefSeq" id="WP_192462573.1">
    <property type="nucleotide sequence ID" value="NZ_JACYFJ010000004.1"/>
</dbReference>
<keyword evidence="8" id="KW-0472">Membrane</keyword>
<evidence type="ECO:0000259" key="9">
    <source>
        <dbReference type="PROSITE" id="PS50109"/>
    </source>
</evidence>
<keyword evidence="4 10" id="KW-0808">Transferase</keyword>
<gene>
    <name evidence="10" type="ORF">ACFOUT_00495</name>
</gene>
<keyword evidence="6 10" id="KW-0418">Kinase</keyword>
<dbReference type="Pfam" id="PF02518">
    <property type="entry name" value="HATPase_c"/>
    <property type="match status" value="1"/>
</dbReference>
<feature type="transmembrane region" description="Helical" evidence="8">
    <location>
        <begin position="74"/>
        <end position="91"/>
    </location>
</feature>
<dbReference type="PANTHER" id="PTHR41523:SF8">
    <property type="entry name" value="ETHYLENE RESPONSE SENSOR PROTEIN"/>
    <property type="match status" value="1"/>
</dbReference>
<accession>A0ABV8JJN8</accession>
<evidence type="ECO:0000256" key="1">
    <source>
        <dbReference type="ARBA" id="ARBA00000085"/>
    </source>
</evidence>
<dbReference type="Gene3D" id="3.30.565.10">
    <property type="entry name" value="Histidine kinase-like ATPase, C-terminal domain"/>
    <property type="match status" value="1"/>
</dbReference>
<dbReference type="SMART" id="SM00387">
    <property type="entry name" value="HATPase_c"/>
    <property type="match status" value="1"/>
</dbReference>
<evidence type="ECO:0000256" key="3">
    <source>
        <dbReference type="ARBA" id="ARBA00022553"/>
    </source>
</evidence>
<evidence type="ECO:0000256" key="5">
    <source>
        <dbReference type="ARBA" id="ARBA00022741"/>
    </source>
</evidence>
<dbReference type="GO" id="GO:0004673">
    <property type="term" value="F:protein histidine kinase activity"/>
    <property type="evidence" value="ECO:0007669"/>
    <property type="project" value="UniProtKB-EC"/>
</dbReference>